<dbReference type="KEGG" id="liu:OU989_19835"/>
<proteinExistence type="predicted"/>
<feature type="chain" id="PRO_5042534658" evidence="2">
    <location>
        <begin position="30"/>
        <end position="736"/>
    </location>
</feature>
<evidence type="ECO:0000256" key="1">
    <source>
        <dbReference type="ARBA" id="ARBA00022729"/>
    </source>
</evidence>
<dbReference type="InterPro" id="IPR001119">
    <property type="entry name" value="SLH_dom"/>
</dbReference>
<dbReference type="Pfam" id="PF16244">
    <property type="entry name" value="DUF4901"/>
    <property type="match status" value="1"/>
</dbReference>
<dbReference type="Proteomes" id="UP001289615">
    <property type="component" value="Unassembled WGS sequence"/>
</dbReference>
<feature type="signal peptide" evidence="2">
    <location>
        <begin position="1"/>
        <end position="29"/>
    </location>
</feature>
<dbReference type="EMBL" id="CP113527">
    <property type="protein sequence ID" value="WDV06464.1"/>
    <property type="molecule type" value="Genomic_DNA"/>
</dbReference>
<evidence type="ECO:0000313" key="5">
    <source>
        <dbReference type="EMBL" id="WDV06464.1"/>
    </source>
</evidence>
<dbReference type="InterPro" id="IPR032599">
    <property type="entry name" value="YcdB/YcdC_rep_domain"/>
</dbReference>
<organism evidence="5 6">
    <name type="scientific">Lysinibacillus irui</name>
    <dbReference type="NCBI Taxonomy" id="2998077"/>
    <lineage>
        <taxon>Bacteria</taxon>
        <taxon>Bacillati</taxon>
        <taxon>Bacillota</taxon>
        <taxon>Bacilli</taxon>
        <taxon>Bacillales</taxon>
        <taxon>Bacillaceae</taxon>
        <taxon>Lysinibacillus</taxon>
    </lineage>
</organism>
<evidence type="ECO:0000256" key="2">
    <source>
        <dbReference type="SAM" id="SignalP"/>
    </source>
</evidence>
<dbReference type="RefSeq" id="WP_274794650.1">
    <property type="nucleotide sequence ID" value="NZ_CP113527.1"/>
</dbReference>
<reference evidence="5" key="1">
    <citation type="submission" date="2022-11" db="EMBL/GenBank/DDBJ databases">
        <title>Lysinibacillus irui.</title>
        <authorList>
            <person name="Akintayo S.O."/>
        </authorList>
    </citation>
    <scope>NUCLEOTIDE SEQUENCE</scope>
    <source>
        <strain evidence="5">IRB4-01</strain>
    </source>
</reference>
<evidence type="ECO:0000313" key="6">
    <source>
        <dbReference type="Proteomes" id="UP001219585"/>
    </source>
</evidence>
<accession>A0AAJ5RM59</accession>
<evidence type="ECO:0000313" key="4">
    <source>
        <dbReference type="EMBL" id="MEA0976924.1"/>
    </source>
</evidence>
<gene>
    <name evidence="5" type="ORF">OU989_19835</name>
    <name evidence="4" type="ORF">U6C28_11510</name>
</gene>
<dbReference type="AlphaFoldDB" id="A0AAJ5RM59"/>
<reference evidence="4 7" key="2">
    <citation type="submission" date="2023-12" db="EMBL/GenBank/DDBJ databases">
        <title>Genome comparison identifies genes involved in endophytic behavior of Lysinibacillus irui and provides insights into its role as a plant-growth promoting bacterium.</title>
        <authorList>
            <person name="Hilario S."/>
            <person name="Matos I."/>
            <person name="Goncalves M.F.M."/>
            <person name="Pardo C.A."/>
            <person name="Santos M.J."/>
        </authorList>
    </citation>
    <scope>NUCLEOTIDE SEQUENCE [LARGE SCALE GENOMIC DNA]</scope>
    <source>
        <strain evidence="4 7">B3</strain>
    </source>
</reference>
<feature type="domain" description="SLH" evidence="3">
    <location>
        <begin position="606"/>
        <end position="667"/>
    </location>
</feature>
<evidence type="ECO:0000313" key="7">
    <source>
        <dbReference type="Proteomes" id="UP001289615"/>
    </source>
</evidence>
<dbReference type="PROSITE" id="PS51272">
    <property type="entry name" value="SLH"/>
    <property type="match status" value="1"/>
</dbReference>
<keyword evidence="7" id="KW-1185">Reference proteome</keyword>
<name>A0AAJ5RM59_9BACI</name>
<evidence type="ECO:0000259" key="3">
    <source>
        <dbReference type="PROSITE" id="PS51272"/>
    </source>
</evidence>
<dbReference type="Pfam" id="PF00395">
    <property type="entry name" value="SLH"/>
    <property type="match status" value="1"/>
</dbReference>
<sequence>MGKFKKLGIILTATAFSVGVLTPISQASANVKEPSERIEIQLAASETKVTKSMLIKKLRALFPNEFSFVTDNDFNSGGGHFYRDDTTVRYDLNFHKTVNGKDIYGGFTFKGEDLELEHFYYQPANITEAMYPAKYSENEAKKIAEDFLKKFANTENYKLRNDGLNYINMGFNRPLSQPITYSFSYSPTYNDVLIGDQSITIDVLANGEITGMYRNTESINKASFDNVSEKKNEEEMVSQVRDNLAVELRYYVDYSSDTRNVKLVYMPASGFNGVHALTGQWQTTNGFSTQVPKTKSAIKISSQQLPPRKSGMTVADAEEFAKTFLKVDDDKAKLNIEMVDERENENGETIYSINYMYMYSNGGSGTTFEINKATGDIVQYHDLKRDFTNSDKTNVLSKDAALSKAIEYLKQWSPSYLHEYSMPIDEPAIDEYSKTYYFSFPRIVNGIAVVGDEISVGIDSDGSLLSLNVNKQKINNWPSISQAIPNEKAKEAYSNALTLQLQYVKQNTEDKQQYDLVYAPIFNGSVVNQIDAITGEWLYQVDSSKEKPTISHPTAANELNYLLNQNVLEVKDLANFNADAAITKGEALKILLKSLTYGYYGGGDGEKQSFNNIDKNHPLYGTVEQAVRMGILQPANQFAIDETLTRQELAVWSVKILQLENVAKLKEIYKLNFADAASIDPAYAGHIAIANGMGLIDLQQNNFNATKNVSYADLAVSTVRLAKAIQENTSDRNFYY</sequence>
<dbReference type="Proteomes" id="UP001219585">
    <property type="component" value="Chromosome"/>
</dbReference>
<dbReference type="EMBL" id="JAXUIA010000007">
    <property type="protein sequence ID" value="MEA0976924.1"/>
    <property type="molecule type" value="Genomic_DNA"/>
</dbReference>
<keyword evidence="1 2" id="KW-0732">Signal</keyword>
<protein>
    <submittedName>
        <fullName evidence="5">S-layer homology domain-containing protein</fullName>
    </submittedName>
</protein>